<dbReference type="Proteomes" id="UP000018211">
    <property type="component" value="Unassembled WGS sequence"/>
</dbReference>
<sequence length="336" mass="36494">MISSFIGTTNTDGTGSANDLTIDNAAASVVGFDSWSGDGVSIEHLNDSSQSVFIRSDSWNKQGYKEAKVEGESQSVFINNFVEIDVNLASNTGSEVVIEHAKRGEVTTGDGADIISISAYSSNALWSNLFTIDSGAGNDHIVFTHSKNSQFTEFDIKAGSGDDIVDISDLSSPATWISRPSDAIYEELFGPNEPGTPPQMTRNVDGGSGFDVLKLGNNRNEHSNFEDHVMYSNFEAIVGVGDDVNLILNNEMLTHNNAANETGFGLIISNAGTWMEEWSPYFQFSLITEARALTAEESEYLESHSFAADEFVSLTFETSTDTFQVFTDSDYDATYV</sequence>
<dbReference type="PRINTS" id="PR00313">
    <property type="entry name" value="CABNDNGRPT"/>
</dbReference>
<gene>
    <name evidence="1" type="ORF">VIBNISOn1_360028</name>
</gene>
<organism evidence="1 2">
    <name type="scientific">Vibrio nigripulchritudo SOn1</name>
    <dbReference type="NCBI Taxonomy" id="1238450"/>
    <lineage>
        <taxon>Bacteria</taxon>
        <taxon>Pseudomonadati</taxon>
        <taxon>Pseudomonadota</taxon>
        <taxon>Gammaproteobacteria</taxon>
        <taxon>Vibrionales</taxon>
        <taxon>Vibrionaceae</taxon>
        <taxon>Vibrio</taxon>
    </lineage>
</organism>
<name>A0AAV2VSU6_9VIBR</name>
<protein>
    <submittedName>
        <fullName evidence="1">RTX toxins and related Ca2+-binding protein</fullName>
    </submittedName>
</protein>
<reference evidence="1 2" key="1">
    <citation type="journal article" date="2013" name="ISME J.">
        <title>Comparative genomics of pathogenic lineages of Vibrio nigripulchritudo identifies virulence-associated traits.</title>
        <authorList>
            <person name="Goudenege D."/>
            <person name="Labreuche Y."/>
            <person name="Krin E."/>
            <person name="Ansquer D."/>
            <person name="Mangenot S."/>
            <person name="Calteau A."/>
            <person name="Medigue C."/>
            <person name="Mazel D."/>
            <person name="Polz M.F."/>
            <person name="Le Roux F."/>
        </authorList>
    </citation>
    <scope>NUCLEOTIDE SEQUENCE [LARGE SCALE GENOMIC DNA]</scope>
    <source>
        <strain evidence="1 2">SOn1</strain>
    </source>
</reference>
<dbReference type="AlphaFoldDB" id="A0AAV2VSU6"/>
<dbReference type="RefSeq" id="WP_022612483.1">
    <property type="nucleotide sequence ID" value="NZ_LK391965.1"/>
</dbReference>
<proteinExistence type="predicted"/>
<dbReference type="EMBL" id="CAOF01000127">
    <property type="protein sequence ID" value="CCO47794.1"/>
    <property type="molecule type" value="Genomic_DNA"/>
</dbReference>
<evidence type="ECO:0000313" key="2">
    <source>
        <dbReference type="Proteomes" id="UP000018211"/>
    </source>
</evidence>
<comment type="caution">
    <text evidence="1">The sequence shown here is derived from an EMBL/GenBank/DDBJ whole genome shotgun (WGS) entry which is preliminary data.</text>
</comment>
<evidence type="ECO:0000313" key="1">
    <source>
        <dbReference type="EMBL" id="CCO47794.1"/>
    </source>
</evidence>
<accession>A0AAV2VSU6</accession>